<evidence type="ECO:0000313" key="1">
    <source>
        <dbReference type="EMBL" id="CAJ1936500.1"/>
    </source>
</evidence>
<sequence length="67" mass="7447">MEDEKEKMKDSEDAFIPALPGIGRGSRGYRRKTMPSAVTPKLTSWIDYGMKKLGSESTSFSQLGLFS</sequence>
<reference evidence="1" key="1">
    <citation type="submission" date="2023-10" db="EMBL/GenBank/DDBJ databases">
        <authorList>
            <person name="Domelevo Entfellner J.-B."/>
        </authorList>
    </citation>
    <scope>NUCLEOTIDE SEQUENCE</scope>
</reference>
<protein>
    <submittedName>
        <fullName evidence="1">Uncharacterized protein</fullName>
    </submittedName>
</protein>
<keyword evidence="2" id="KW-1185">Reference proteome</keyword>
<organism evidence="1 2">
    <name type="scientific">Sphenostylis stenocarpa</name>
    <dbReference type="NCBI Taxonomy" id="92480"/>
    <lineage>
        <taxon>Eukaryota</taxon>
        <taxon>Viridiplantae</taxon>
        <taxon>Streptophyta</taxon>
        <taxon>Embryophyta</taxon>
        <taxon>Tracheophyta</taxon>
        <taxon>Spermatophyta</taxon>
        <taxon>Magnoliopsida</taxon>
        <taxon>eudicotyledons</taxon>
        <taxon>Gunneridae</taxon>
        <taxon>Pentapetalae</taxon>
        <taxon>rosids</taxon>
        <taxon>fabids</taxon>
        <taxon>Fabales</taxon>
        <taxon>Fabaceae</taxon>
        <taxon>Papilionoideae</taxon>
        <taxon>50 kb inversion clade</taxon>
        <taxon>NPAAA clade</taxon>
        <taxon>indigoferoid/millettioid clade</taxon>
        <taxon>Phaseoleae</taxon>
        <taxon>Sphenostylis</taxon>
    </lineage>
</organism>
<dbReference type="AlphaFoldDB" id="A0AA86SDU6"/>
<accession>A0AA86SDU6</accession>
<evidence type="ECO:0000313" key="2">
    <source>
        <dbReference type="Proteomes" id="UP001189624"/>
    </source>
</evidence>
<gene>
    <name evidence="1" type="ORF">AYBTSS11_LOCUS7513</name>
</gene>
<proteinExistence type="predicted"/>
<dbReference type="Gramene" id="rna-AYBTSS11_LOCUS7513">
    <property type="protein sequence ID" value="CAJ1936500.1"/>
    <property type="gene ID" value="gene-AYBTSS11_LOCUS7513"/>
</dbReference>
<name>A0AA86SDU6_9FABA</name>
<dbReference type="Proteomes" id="UP001189624">
    <property type="component" value="Chromosome 3"/>
</dbReference>
<dbReference type="EMBL" id="OY731400">
    <property type="protein sequence ID" value="CAJ1936500.1"/>
    <property type="molecule type" value="Genomic_DNA"/>
</dbReference>